<sequence>MEEESGERPDSVLISGAEGREDLRVSEREREVTCRMRTQVEIWRLREIFERKRKLKELGEGIEEVKSKTLETLYTRRRKKPRVNANIETNIEELPLLPPNLGARV</sequence>
<proteinExistence type="predicted"/>
<dbReference type="AlphaFoldDB" id="A0A8S9Q420"/>
<dbReference type="Proteomes" id="UP000712600">
    <property type="component" value="Unassembled WGS sequence"/>
</dbReference>
<evidence type="ECO:0000313" key="1">
    <source>
        <dbReference type="EMBL" id="KAF3535661.1"/>
    </source>
</evidence>
<reference evidence="1" key="1">
    <citation type="submission" date="2019-12" db="EMBL/GenBank/DDBJ databases">
        <title>Genome sequencing and annotation of Brassica cretica.</title>
        <authorList>
            <person name="Studholme D.J."/>
            <person name="Sarris P."/>
        </authorList>
    </citation>
    <scope>NUCLEOTIDE SEQUENCE</scope>
    <source>
        <strain evidence="1">PFS-109/04</strain>
        <tissue evidence="1">Leaf</tissue>
    </source>
</reference>
<protein>
    <submittedName>
        <fullName evidence="1">Uncharacterized protein</fullName>
    </submittedName>
</protein>
<name>A0A8S9Q420_BRACR</name>
<dbReference type="EMBL" id="QGKX02001290">
    <property type="protein sequence ID" value="KAF3535661.1"/>
    <property type="molecule type" value="Genomic_DNA"/>
</dbReference>
<organism evidence="1 2">
    <name type="scientific">Brassica cretica</name>
    <name type="common">Mustard</name>
    <dbReference type="NCBI Taxonomy" id="69181"/>
    <lineage>
        <taxon>Eukaryota</taxon>
        <taxon>Viridiplantae</taxon>
        <taxon>Streptophyta</taxon>
        <taxon>Embryophyta</taxon>
        <taxon>Tracheophyta</taxon>
        <taxon>Spermatophyta</taxon>
        <taxon>Magnoliopsida</taxon>
        <taxon>eudicotyledons</taxon>
        <taxon>Gunneridae</taxon>
        <taxon>Pentapetalae</taxon>
        <taxon>rosids</taxon>
        <taxon>malvids</taxon>
        <taxon>Brassicales</taxon>
        <taxon>Brassicaceae</taxon>
        <taxon>Brassiceae</taxon>
        <taxon>Brassica</taxon>
    </lineage>
</organism>
<evidence type="ECO:0000313" key="2">
    <source>
        <dbReference type="Proteomes" id="UP000712600"/>
    </source>
</evidence>
<gene>
    <name evidence="1" type="ORF">F2Q69_00023620</name>
</gene>
<comment type="caution">
    <text evidence="1">The sequence shown here is derived from an EMBL/GenBank/DDBJ whole genome shotgun (WGS) entry which is preliminary data.</text>
</comment>
<accession>A0A8S9Q420</accession>